<dbReference type="Proteomes" id="UP001281761">
    <property type="component" value="Unassembled WGS sequence"/>
</dbReference>
<comment type="caution">
    <text evidence="1">The sequence shown here is derived from an EMBL/GenBank/DDBJ whole genome shotgun (WGS) entry which is preliminary data.</text>
</comment>
<protein>
    <submittedName>
        <fullName evidence="1">Uncharacterized protein</fullName>
    </submittedName>
</protein>
<proteinExistence type="predicted"/>
<sequence length="128" mass="14977">MESTERLVVCHPLLRNHSRLVAHHSPNITNSEIDVLRSHSHRCRKWVINCLSRRDSVTFDAGLLQCGAIVFTVVLHQLGQLCVSLCDIMFVHCFLIHRIRIGSVWKCWRRLFCRVQSDHIRVLLIDKR</sequence>
<evidence type="ECO:0000313" key="2">
    <source>
        <dbReference type="Proteomes" id="UP001281761"/>
    </source>
</evidence>
<gene>
    <name evidence="1" type="ORF">BLNAU_16444</name>
</gene>
<keyword evidence="2" id="KW-1185">Reference proteome</keyword>
<accession>A0ABQ9XEH4</accession>
<dbReference type="EMBL" id="JARBJD010000172">
    <property type="protein sequence ID" value="KAK2948625.1"/>
    <property type="molecule type" value="Genomic_DNA"/>
</dbReference>
<name>A0ABQ9XEH4_9EUKA</name>
<organism evidence="1 2">
    <name type="scientific">Blattamonas nauphoetae</name>
    <dbReference type="NCBI Taxonomy" id="2049346"/>
    <lineage>
        <taxon>Eukaryota</taxon>
        <taxon>Metamonada</taxon>
        <taxon>Preaxostyla</taxon>
        <taxon>Oxymonadida</taxon>
        <taxon>Blattamonas</taxon>
    </lineage>
</organism>
<evidence type="ECO:0000313" key="1">
    <source>
        <dbReference type="EMBL" id="KAK2948625.1"/>
    </source>
</evidence>
<reference evidence="1 2" key="1">
    <citation type="journal article" date="2022" name="bioRxiv">
        <title>Genomics of Preaxostyla Flagellates Illuminates Evolutionary Transitions and the Path Towards Mitochondrial Loss.</title>
        <authorList>
            <person name="Novak L.V.F."/>
            <person name="Treitli S.C."/>
            <person name="Pyrih J."/>
            <person name="Halakuc P."/>
            <person name="Pipaliya S.V."/>
            <person name="Vacek V."/>
            <person name="Brzon O."/>
            <person name="Soukal P."/>
            <person name="Eme L."/>
            <person name="Dacks J.B."/>
            <person name="Karnkowska A."/>
            <person name="Elias M."/>
            <person name="Hampl V."/>
        </authorList>
    </citation>
    <scope>NUCLEOTIDE SEQUENCE [LARGE SCALE GENOMIC DNA]</scope>
    <source>
        <strain evidence="1">NAU3</strain>
        <tissue evidence="1">Gut</tissue>
    </source>
</reference>